<keyword evidence="5" id="KW-0804">Transcription</keyword>
<dbReference type="NCBIfam" id="TIGR02937">
    <property type="entry name" value="sigma70-ECF"/>
    <property type="match status" value="1"/>
</dbReference>
<gene>
    <name evidence="8" type="ORF">GCM10023091_09940</name>
</gene>
<dbReference type="InterPro" id="IPR007630">
    <property type="entry name" value="RNA_pol_sigma70_r4"/>
</dbReference>
<evidence type="ECO:0000313" key="9">
    <source>
        <dbReference type="Proteomes" id="UP001501508"/>
    </source>
</evidence>
<evidence type="ECO:0000259" key="7">
    <source>
        <dbReference type="Pfam" id="PF04545"/>
    </source>
</evidence>
<feature type="domain" description="RNA polymerase sigma-70 region 4" evidence="7">
    <location>
        <begin position="131"/>
        <end position="179"/>
    </location>
</feature>
<protein>
    <submittedName>
        <fullName evidence="8">RNA polymerase sigma factor</fullName>
    </submittedName>
</protein>
<dbReference type="InterPro" id="IPR039425">
    <property type="entry name" value="RNA_pol_sigma-70-like"/>
</dbReference>
<dbReference type="Gene3D" id="1.10.10.10">
    <property type="entry name" value="Winged helix-like DNA-binding domain superfamily/Winged helix DNA-binding domain"/>
    <property type="match status" value="1"/>
</dbReference>
<proteinExistence type="inferred from homology"/>
<dbReference type="Proteomes" id="UP001501508">
    <property type="component" value="Unassembled WGS sequence"/>
</dbReference>
<dbReference type="PANTHER" id="PTHR43133">
    <property type="entry name" value="RNA POLYMERASE ECF-TYPE SIGMA FACTO"/>
    <property type="match status" value="1"/>
</dbReference>
<keyword evidence="4" id="KW-0238">DNA-binding</keyword>
<dbReference type="InterPro" id="IPR013325">
    <property type="entry name" value="RNA_pol_sigma_r2"/>
</dbReference>
<organism evidence="8 9">
    <name type="scientific">Ravibacter arvi</name>
    <dbReference type="NCBI Taxonomy" id="2051041"/>
    <lineage>
        <taxon>Bacteria</taxon>
        <taxon>Pseudomonadati</taxon>
        <taxon>Bacteroidota</taxon>
        <taxon>Cytophagia</taxon>
        <taxon>Cytophagales</taxon>
        <taxon>Spirosomataceae</taxon>
        <taxon>Ravibacter</taxon>
    </lineage>
</organism>
<dbReference type="Pfam" id="PF04542">
    <property type="entry name" value="Sigma70_r2"/>
    <property type="match status" value="1"/>
</dbReference>
<sequence length="191" mass="22453">MNQSMQLSMPEKRTFNLPDTVKKYGTQLLSFIRGRVNILEDAEDILQDVWYQLGNLTAPEEIESISGWLYRVARNKITDRYRKRQSELLDDLAYEDEDGEVSIRDILLADEKENPELYLFKDTFWQAFTEALEELPEKQRAVFVQNELEDKTLQEIADASGEPLKTIISRKGYAVRHLRLRLSDLYNELFQ</sequence>
<comment type="caution">
    <text evidence="8">The sequence shown here is derived from an EMBL/GenBank/DDBJ whole genome shotgun (WGS) entry which is preliminary data.</text>
</comment>
<evidence type="ECO:0000256" key="3">
    <source>
        <dbReference type="ARBA" id="ARBA00023082"/>
    </source>
</evidence>
<dbReference type="Pfam" id="PF04545">
    <property type="entry name" value="Sigma70_r4"/>
    <property type="match status" value="1"/>
</dbReference>
<dbReference type="InterPro" id="IPR013324">
    <property type="entry name" value="RNA_pol_sigma_r3/r4-like"/>
</dbReference>
<dbReference type="Gene3D" id="1.10.1740.10">
    <property type="match status" value="1"/>
</dbReference>
<evidence type="ECO:0000256" key="2">
    <source>
        <dbReference type="ARBA" id="ARBA00023015"/>
    </source>
</evidence>
<dbReference type="RefSeq" id="WP_345026971.1">
    <property type="nucleotide sequence ID" value="NZ_BAABEY010000011.1"/>
</dbReference>
<reference evidence="9" key="1">
    <citation type="journal article" date="2019" name="Int. J. Syst. Evol. Microbiol.">
        <title>The Global Catalogue of Microorganisms (GCM) 10K type strain sequencing project: providing services to taxonomists for standard genome sequencing and annotation.</title>
        <authorList>
            <consortium name="The Broad Institute Genomics Platform"/>
            <consortium name="The Broad Institute Genome Sequencing Center for Infectious Disease"/>
            <person name="Wu L."/>
            <person name="Ma J."/>
        </authorList>
    </citation>
    <scope>NUCLEOTIDE SEQUENCE [LARGE SCALE GENOMIC DNA]</scope>
    <source>
        <strain evidence="9">JCM 31920</strain>
    </source>
</reference>
<evidence type="ECO:0000256" key="1">
    <source>
        <dbReference type="ARBA" id="ARBA00010641"/>
    </source>
</evidence>
<dbReference type="SUPFAM" id="SSF88946">
    <property type="entry name" value="Sigma2 domain of RNA polymerase sigma factors"/>
    <property type="match status" value="1"/>
</dbReference>
<dbReference type="PANTHER" id="PTHR43133:SF8">
    <property type="entry name" value="RNA POLYMERASE SIGMA FACTOR HI_1459-RELATED"/>
    <property type="match status" value="1"/>
</dbReference>
<evidence type="ECO:0000256" key="4">
    <source>
        <dbReference type="ARBA" id="ARBA00023125"/>
    </source>
</evidence>
<evidence type="ECO:0000259" key="6">
    <source>
        <dbReference type="Pfam" id="PF04542"/>
    </source>
</evidence>
<dbReference type="EMBL" id="BAABEY010000011">
    <property type="protein sequence ID" value="GAA4434661.1"/>
    <property type="molecule type" value="Genomic_DNA"/>
</dbReference>
<feature type="domain" description="RNA polymerase sigma-70 region 2" evidence="6">
    <location>
        <begin position="21"/>
        <end position="85"/>
    </location>
</feature>
<comment type="similarity">
    <text evidence="1">Belongs to the sigma-70 factor family. ECF subfamily.</text>
</comment>
<keyword evidence="9" id="KW-1185">Reference proteome</keyword>
<dbReference type="InterPro" id="IPR014284">
    <property type="entry name" value="RNA_pol_sigma-70_dom"/>
</dbReference>
<dbReference type="CDD" id="cd06171">
    <property type="entry name" value="Sigma70_r4"/>
    <property type="match status" value="1"/>
</dbReference>
<keyword evidence="3" id="KW-0731">Sigma factor</keyword>
<evidence type="ECO:0000313" key="8">
    <source>
        <dbReference type="EMBL" id="GAA4434661.1"/>
    </source>
</evidence>
<dbReference type="InterPro" id="IPR036388">
    <property type="entry name" value="WH-like_DNA-bd_sf"/>
</dbReference>
<evidence type="ECO:0000256" key="5">
    <source>
        <dbReference type="ARBA" id="ARBA00023163"/>
    </source>
</evidence>
<accession>A0ABP8LSS5</accession>
<keyword evidence="2" id="KW-0805">Transcription regulation</keyword>
<dbReference type="SUPFAM" id="SSF88659">
    <property type="entry name" value="Sigma3 and sigma4 domains of RNA polymerase sigma factors"/>
    <property type="match status" value="1"/>
</dbReference>
<dbReference type="InterPro" id="IPR007627">
    <property type="entry name" value="RNA_pol_sigma70_r2"/>
</dbReference>
<name>A0ABP8LSS5_9BACT</name>